<organism evidence="1 2">
    <name type="scientific">Prunus persica</name>
    <name type="common">Peach</name>
    <name type="synonym">Amygdalus persica</name>
    <dbReference type="NCBI Taxonomy" id="3760"/>
    <lineage>
        <taxon>Eukaryota</taxon>
        <taxon>Viridiplantae</taxon>
        <taxon>Streptophyta</taxon>
        <taxon>Embryophyta</taxon>
        <taxon>Tracheophyta</taxon>
        <taxon>Spermatophyta</taxon>
        <taxon>Magnoliopsida</taxon>
        <taxon>eudicotyledons</taxon>
        <taxon>Gunneridae</taxon>
        <taxon>Pentapetalae</taxon>
        <taxon>rosids</taxon>
        <taxon>fabids</taxon>
        <taxon>Rosales</taxon>
        <taxon>Rosaceae</taxon>
        <taxon>Amygdaloideae</taxon>
        <taxon>Amygdaleae</taxon>
        <taxon>Prunus</taxon>
    </lineage>
</organism>
<dbReference type="Proteomes" id="UP000006882">
    <property type="component" value="Chromosome G5"/>
</dbReference>
<name>A0A251P7Q8_PRUPE</name>
<keyword evidence="2" id="KW-1185">Reference proteome</keyword>
<sequence>MSLVLSLCKQNTRTKSATIFYSIISSSLLLFFRSKQTNRGREGCASQPPLYFIFQLLFAAKHKKQTHHFLLLHYLSLRWLSSPSLFVFFSSLLTCWRQLPIGRQFNCRAPLLVSDASYKPSLF</sequence>
<evidence type="ECO:0000313" key="1">
    <source>
        <dbReference type="EMBL" id="ONI07618.1"/>
    </source>
</evidence>
<dbReference type="AlphaFoldDB" id="A0A251P7Q8"/>
<protein>
    <submittedName>
        <fullName evidence="1">Uncharacterized protein</fullName>
    </submittedName>
</protein>
<proteinExistence type="predicted"/>
<dbReference type="EMBL" id="CM007655">
    <property type="protein sequence ID" value="ONI07618.1"/>
    <property type="molecule type" value="Genomic_DNA"/>
</dbReference>
<gene>
    <name evidence="1" type="ORF">PRUPE_5G131100</name>
</gene>
<evidence type="ECO:0000313" key="2">
    <source>
        <dbReference type="Proteomes" id="UP000006882"/>
    </source>
</evidence>
<accession>A0A251P7Q8</accession>
<dbReference type="Gramene" id="ONI07618">
    <property type="protein sequence ID" value="ONI07618"/>
    <property type="gene ID" value="PRUPE_5G131100"/>
</dbReference>
<reference evidence="1 2" key="1">
    <citation type="journal article" date="2013" name="Nat. Genet.">
        <title>The high-quality draft genome of peach (Prunus persica) identifies unique patterns of genetic diversity, domestication and genome evolution.</title>
        <authorList>
            <consortium name="International Peach Genome Initiative"/>
            <person name="Verde I."/>
            <person name="Abbott A.G."/>
            <person name="Scalabrin S."/>
            <person name="Jung S."/>
            <person name="Shu S."/>
            <person name="Marroni F."/>
            <person name="Zhebentyayeva T."/>
            <person name="Dettori M.T."/>
            <person name="Grimwood J."/>
            <person name="Cattonaro F."/>
            <person name="Zuccolo A."/>
            <person name="Rossini L."/>
            <person name="Jenkins J."/>
            <person name="Vendramin E."/>
            <person name="Meisel L.A."/>
            <person name="Decroocq V."/>
            <person name="Sosinski B."/>
            <person name="Prochnik S."/>
            <person name="Mitros T."/>
            <person name="Policriti A."/>
            <person name="Cipriani G."/>
            <person name="Dondini L."/>
            <person name="Ficklin S."/>
            <person name="Goodstein D.M."/>
            <person name="Xuan P."/>
            <person name="Del Fabbro C."/>
            <person name="Aramini V."/>
            <person name="Copetti D."/>
            <person name="Gonzalez S."/>
            <person name="Horner D.S."/>
            <person name="Falchi R."/>
            <person name="Lucas S."/>
            <person name="Mica E."/>
            <person name="Maldonado J."/>
            <person name="Lazzari B."/>
            <person name="Bielenberg D."/>
            <person name="Pirona R."/>
            <person name="Miculan M."/>
            <person name="Barakat A."/>
            <person name="Testolin R."/>
            <person name="Stella A."/>
            <person name="Tartarini S."/>
            <person name="Tonutti P."/>
            <person name="Arus P."/>
            <person name="Orellana A."/>
            <person name="Wells C."/>
            <person name="Main D."/>
            <person name="Vizzotto G."/>
            <person name="Silva H."/>
            <person name="Salamini F."/>
            <person name="Schmutz J."/>
            <person name="Morgante M."/>
            <person name="Rokhsar D.S."/>
        </authorList>
    </citation>
    <scope>NUCLEOTIDE SEQUENCE [LARGE SCALE GENOMIC DNA]</scope>
    <source>
        <strain evidence="2">cv. Nemared</strain>
    </source>
</reference>